<keyword evidence="6" id="KW-0963">Cytoplasm</keyword>
<comment type="subcellular location">
    <subcellularLocation>
        <location evidence="2">Cytoplasm</location>
    </subcellularLocation>
    <subcellularLocation>
        <location evidence="3">Golgi apparatus</location>
    </subcellularLocation>
    <subcellularLocation>
        <location evidence="1">Membrane</location>
        <topology evidence="1">Peripheral membrane protein</topology>
        <orientation evidence="1">Cytoplasmic side</orientation>
    </subcellularLocation>
</comment>
<dbReference type="Pfam" id="PF09325">
    <property type="entry name" value="Vps5"/>
    <property type="match status" value="1"/>
</dbReference>
<feature type="domain" description="PX" evidence="12">
    <location>
        <begin position="179"/>
        <end position="295"/>
    </location>
</feature>
<dbReference type="SUPFAM" id="SSF103657">
    <property type="entry name" value="BAR/IMD domain-like"/>
    <property type="match status" value="1"/>
</dbReference>
<feature type="compositionally biased region" description="Polar residues" evidence="11">
    <location>
        <begin position="158"/>
        <end position="173"/>
    </location>
</feature>
<comment type="caution">
    <text evidence="13">The sequence shown here is derived from an EMBL/GenBank/DDBJ whole genome shotgun (WGS) entry which is preliminary data.</text>
</comment>
<dbReference type="GO" id="GO:0005794">
    <property type="term" value="C:Golgi apparatus"/>
    <property type="evidence" value="ECO:0007669"/>
    <property type="project" value="UniProtKB-SubCell"/>
</dbReference>
<keyword evidence="14" id="KW-1185">Reference proteome</keyword>
<evidence type="ECO:0000256" key="5">
    <source>
        <dbReference type="ARBA" id="ARBA00022448"/>
    </source>
</evidence>
<evidence type="ECO:0000256" key="11">
    <source>
        <dbReference type="SAM" id="MobiDB-lite"/>
    </source>
</evidence>
<evidence type="ECO:0000313" key="14">
    <source>
        <dbReference type="Proteomes" id="UP001172681"/>
    </source>
</evidence>
<dbReference type="Gene3D" id="3.30.1520.10">
    <property type="entry name" value="Phox-like domain"/>
    <property type="match status" value="1"/>
</dbReference>
<dbReference type="SUPFAM" id="SSF64268">
    <property type="entry name" value="PX domain"/>
    <property type="match status" value="1"/>
</dbReference>
<dbReference type="InterPro" id="IPR015404">
    <property type="entry name" value="Vps5_C"/>
</dbReference>
<evidence type="ECO:0000256" key="8">
    <source>
        <dbReference type="ARBA" id="ARBA00022927"/>
    </source>
</evidence>
<comment type="similarity">
    <text evidence="4">Belongs to the sorting nexin family.</text>
</comment>
<protein>
    <submittedName>
        <fullName evidence="13">Vacuolar protein sorting-associated protein vps5</fullName>
    </submittedName>
</protein>
<dbReference type="FunFam" id="1.20.1270.60:FF:000022">
    <property type="entry name" value="Sorting nexin 3 protein"/>
    <property type="match status" value="1"/>
</dbReference>
<keyword evidence="10" id="KW-0472">Membrane</keyword>
<feature type="region of interest" description="Disordered" evidence="11">
    <location>
        <begin position="1"/>
        <end position="174"/>
    </location>
</feature>
<feature type="compositionally biased region" description="Polar residues" evidence="11">
    <location>
        <begin position="12"/>
        <end position="28"/>
    </location>
</feature>
<dbReference type="GO" id="GO:0035091">
    <property type="term" value="F:phosphatidylinositol binding"/>
    <property type="evidence" value="ECO:0007669"/>
    <property type="project" value="InterPro"/>
</dbReference>
<proteinExistence type="inferred from homology"/>
<evidence type="ECO:0000256" key="9">
    <source>
        <dbReference type="ARBA" id="ARBA00023034"/>
    </source>
</evidence>
<dbReference type="Gene3D" id="1.20.1270.60">
    <property type="entry name" value="Arfaptin homology (AH) domain/BAR domain"/>
    <property type="match status" value="1"/>
</dbReference>
<evidence type="ECO:0000313" key="13">
    <source>
        <dbReference type="EMBL" id="KAJ9635347.1"/>
    </source>
</evidence>
<feature type="compositionally biased region" description="Low complexity" evidence="11">
    <location>
        <begin position="49"/>
        <end position="70"/>
    </location>
</feature>
<evidence type="ECO:0000256" key="10">
    <source>
        <dbReference type="ARBA" id="ARBA00023136"/>
    </source>
</evidence>
<dbReference type="InterPro" id="IPR001683">
    <property type="entry name" value="PX_dom"/>
</dbReference>
<dbReference type="CDD" id="cd07627">
    <property type="entry name" value="BAR_Vps5p"/>
    <property type="match status" value="1"/>
</dbReference>
<keyword evidence="8" id="KW-0653">Protein transport</keyword>
<dbReference type="Proteomes" id="UP001172681">
    <property type="component" value="Unassembled WGS sequence"/>
</dbReference>
<dbReference type="EMBL" id="JAPDRN010000034">
    <property type="protein sequence ID" value="KAJ9635347.1"/>
    <property type="molecule type" value="Genomic_DNA"/>
</dbReference>
<evidence type="ECO:0000256" key="7">
    <source>
        <dbReference type="ARBA" id="ARBA00022553"/>
    </source>
</evidence>
<gene>
    <name evidence="13" type="primary">vps5</name>
    <name evidence="13" type="ORF">H2204_005908</name>
</gene>
<dbReference type="InterPro" id="IPR035803">
    <property type="entry name" value="BAR_Vps5"/>
</dbReference>
<sequence length="752" mass="80717">MDMDSPWDDVPSKSQGEPQESATSSSKENAAPGMKHSADQDGSIDTNASPGSSTPSKPTSSGPRPSSSRKIPARKIEVQPTKLEAVDDSLDPLGPLGAEPSPATPSIQADQAPTPPRKELSAKANRPPSAPSPGFSGSEYEDGSLPVGRTKGPPPVQPQATGAVRQTQPSVSVEQAAKPTFDISVGDPHKVGDLTSSHIVYQVRTKTTSKAYKQPEFAVSRRYRDFRWLYNALHNNNPGVVVPPPPEKQAVGRFDNEFVESRRQALERMLNKIAAHPILHHDADLKIFLESEAFNLDVKNKENREPDLGQNKGMLSSLGINVGGSSGKFVEHDDWFHDRKIYLDALENQLRALLKALDTVVAQRKGLAEAAGDFALSLGNLARVELSPIFSGPVQGLADLQIRIRELYERQAQQDVLTLGITIDEYIRLIGSVKQAFTQRQKAFHSWHAAESELAKRRSSHEKLLRQGKSQQDKLNEVGAGVSDAEKRAHQARLLFEDMGRLMRGELERFEREKVEDFKSGVETFLEGAVEAQKELIELWETFLLQMDAEEEAAAAAIPPKTQSTTSEPAAIASPDVAAPPEDSTEGTPATATDVALEQDAIGPHVAAAVTSASTNVNVDITTEGSVIQTLISQAETQGTTPTWINTTTTIVASGGCGGGFPLQETPAGFNITGGPTTYGDKTIFLTETPTIVTVMTVPSNLTATITSPHATFLATPSGWTNEIDSPAGSSVTLGRIGLLTGMSVIGFVVIT</sequence>
<reference evidence="13" key="1">
    <citation type="submission" date="2022-10" db="EMBL/GenBank/DDBJ databases">
        <title>Culturing micro-colonial fungi from biological soil crusts in the Mojave desert and describing Neophaeococcomyces mojavensis, and introducing the new genera and species Taxawa tesnikishii.</title>
        <authorList>
            <person name="Kurbessoian T."/>
            <person name="Stajich J.E."/>
        </authorList>
    </citation>
    <scope>NUCLEOTIDE SEQUENCE</scope>
    <source>
        <strain evidence="13">TK_35</strain>
    </source>
</reference>
<keyword evidence="7" id="KW-0597">Phosphoprotein</keyword>
<dbReference type="InterPro" id="IPR027267">
    <property type="entry name" value="AH/BAR_dom_sf"/>
</dbReference>
<organism evidence="13 14">
    <name type="scientific">Knufia peltigerae</name>
    <dbReference type="NCBI Taxonomy" id="1002370"/>
    <lineage>
        <taxon>Eukaryota</taxon>
        <taxon>Fungi</taxon>
        <taxon>Dikarya</taxon>
        <taxon>Ascomycota</taxon>
        <taxon>Pezizomycotina</taxon>
        <taxon>Eurotiomycetes</taxon>
        <taxon>Chaetothyriomycetidae</taxon>
        <taxon>Chaetothyriales</taxon>
        <taxon>Trichomeriaceae</taxon>
        <taxon>Knufia</taxon>
    </lineage>
</organism>
<evidence type="ECO:0000256" key="3">
    <source>
        <dbReference type="ARBA" id="ARBA00004555"/>
    </source>
</evidence>
<dbReference type="GO" id="GO:0015031">
    <property type="term" value="P:protein transport"/>
    <property type="evidence" value="ECO:0007669"/>
    <property type="project" value="UniProtKB-KW"/>
</dbReference>
<dbReference type="AlphaFoldDB" id="A0AA39CYF6"/>
<dbReference type="GO" id="GO:0030904">
    <property type="term" value="C:retromer complex"/>
    <property type="evidence" value="ECO:0007669"/>
    <property type="project" value="UniProtKB-ARBA"/>
</dbReference>
<dbReference type="GO" id="GO:0042147">
    <property type="term" value="P:retrograde transport, endosome to Golgi"/>
    <property type="evidence" value="ECO:0007669"/>
    <property type="project" value="TreeGrafter"/>
</dbReference>
<evidence type="ECO:0000259" key="12">
    <source>
        <dbReference type="PROSITE" id="PS50195"/>
    </source>
</evidence>
<keyword evidence="5" id="KW-0813">Transport</keyword>
<name>A0AA39CYF6_9EURO</name>
<evidence type="ECO:0000256" key="1">
    <source>
        <dbReference type="ARBA" id="ARBA00004287"/>
    </source>
</evidence>
<feature type="region of interest" description="Disordered" evidence="11">
    <location>
        <begin position="554"/>
        <end position="589"/>
    </location>
</feature>
<accession>A0AA39CYF6</accession>
<keyword evidence="9" id="KW-0333">Golgi apparatus</keyword>
<dbReference type="PANTHER" id="PTHR10555">
    <property type="entry name" value="SORTING NEXIN"/>
    <property type="match status" value="1"/>
</dbReference>
<evidence type="ECO:0000256" key="4">
    <source>
        <dbReference type="ARBA" id="ARBA00010883"/>
    </source>
</evidence>
<dbReference type="GO" id="GO:0005768">
    <property type="term" value="C:endosome"/>
    <property type="evidence" value="ECO:0007669"/>
    <property type="project" value="TreeGrafter"/>
</dbReference>
<dbReference type="PROSITE" id="PS50195">
    <property type="entry name" value="PX"/>
    <property type="match status" value="1"/>
</dbReference>
<evidence type="ECO:0000256" key="2">
    <source>
        <dbReference type="ARBA" id="ARBA00004496"/>
    </source>
</evidence>
<dbReference type="GO" id="GO:0045053">
    <property type="term" value="P:protein retention in Golgi apparatus"/>
    <property type="evidence" value="ECO:0007669"/>
    <property type="project" value="TreeGrafter"/>
</dbReference>
<dbReference type="PANTHER" id="PTHR10555:SF170">
    <property type="entry name" value="FI18122P1"/>
    <property type="match status" value="1"/>
</dbReference>
<dbReference type="Pfam" id="PF00787">
    <property type="entry name" value="PX"/>
    <property type="match status" value="1"/>
</dbReference>
<dbReference type="InterPro" id="IPR036871">
    <property type="entry name" value="PX_dom_sf"/>
</dbReference>
<dbReference type="FunFam" id="3.30.1520.10:FF:000013">
    <property type="entry name" value="Putative Sorting nexin 3"/>
    <property type="match status" value="1"/>
</dbReference>
<dbReference type="SMART" id="SM00312">
    <property type="entry name" value="PX"/>
    <property type="match status" value="1"/>
</dbReference>
<evidence type="ECO:0000256" key="6">
    <source>
        <dbReference type="ARBA" id="ARBA00022490"/>
    </source>
</evidence>
<dbReference type="GO" id="GO:0005829">
    <property type="term" value="C:cytosol"/>
    <property type="evidence" value="ECO:0007669"/>
    <property type="project" value="GOC"/>
</dbReference>